<evidence type="ECO:0000313" key="2">
    <source>
        <dbReference type="EMBL" id="KAK1275107.1"/>
    </source>
</evidence>
<dbReference type="Proteomes" id="UP001179952">
    <property type="component" value="Unassembled WGS sequence"/>
</dbReference>
<dbReference type="AlphaFoldDB" id="A0AAV9BG86"/>
<sequence>MRDRDIQQVQLWEATMRGKLVSGGAMTEADLDLLPLEVECSFSTSVTTGATFSRASRPSTTQNCGRYMRVPSSVRETPAAPDAPEVQSSPQPPPPSQPSQDIPPSTQPPMDDDNTLRYSFVLVLVEELYLCKDFILSSFLLAQVIISMIQSSRHSDESFLSGLLSFFC</sequence>
<accession>A0AAV9BG86</accession>
<comment type="caution">
    <text evidence="2">The sequence shown here is derived from an EMBL/GenBank/DDBJ whole genome shotgun (WGS) entry which is preliminary data.</text>
</comment>
<gene>
    <name evidence="2" type="ORF">QJS04_geneDACA011795</name>
</gene>
<evidence type="ECO:0000313" key="3">
    <source>
        <dbReference type="Proteomes" id="UP001179952"/>
    </source>
</evidence>
<organism evidence="2 3">
    <name type="scientific">Acorus gramineus</name>
    <name type="common">Dwarf sweet flag</name>
    <dbReference type="NCBI Taxonomy" id="55184"/>
    <lineage>
        <taxon>Eukaryota</taxon>
        <taxon>Viridiplantae</taxon>
        <taxon>Streptophyta</taxon>
        <taxon>Embryophyta</taxon>
        <taxon>Tracheophyta</taxon>
        <taxon>Spermatophyta</taxon>
        <taxon>Magnoliopsida</taxon>
        <taxon>Liliopsida</taxon>
        <taxon>Acoraceae</taxon>
        <taxon>Acorus</taxon>
    </lineage>
</organism>
<evidence type="ECO:0000256" key="1">
    <source>
        <dbReference type="SAM" id="MobiDB-lite"/>
    </source>
</evidence>
<dbReference type="EMBL" id="JAUJYN010000003">
    <property type="protein sequence ID" value="KAK1275107.1"/>
    <property type="molecule type" value="Genomic_DNA"/>
</dbReference>
<feature type="region of interest" description="Disordered" evidence="1">
    <location>
        <begin position="52"/>
        <end position="111"/>
    </location>
</feature>
<keyword evidence="3" id="KW-1185">Reference proteome</keyword>
<feature type="compositionally biased region" description="Polar residues" evidence="1">
    <location>
        <begin position="52"/>
        <end position="64"/>
    </location>
</feature>
<protein>
    <submittedName>
        <fullName evidence="2">Uncharacterized protein</fullName>
    </submittedName>
</protein>
<proteinExistence type="predicted"/>
<reference evidence="2" key="1">
    <citation type="journal article" date="2023" name="Nat. Commun.">
        <title>Diploid and tetraploid genomes of Acorus and the evolution of monocots.</title>
        <authorList>
            <person name="Ma L."/>
            <person name="Liu K.W."/>
            <person name="Li Z."/>
            <person name="Hsiao Y.Y."/>
            <person name="Qi Y."/>
            <person name="Fu T."/>
            <person name="Tang G.D."/>
            <person name="Zhang D."/>
            <person name="Sun W.H."/>
            <person name="Liu D.K."/>
            <person name="Li Y."/>
            <person name="Chen G.Z."/>
            <person name="Liu X.D."/>
            <person name="Liao X.Y."/>
            <person name="Jiang Y.T."/>
            <person name="Yu X."/>
            <person name="Hao Y."/>
            <person name="Huang J."/>
            <person name="Zhao X.W."/>
            <person name="Ke S."/>
            <person name="Chen Y.Y."/>
            <person name="Wu W.L."/>
            <person name="Hsu J.L."/>
            <person name="Lin Y.F."/>
            <person name="Huang M.D."/>
            <person name="Li C.Y."/>
            <person name="Huang L."/>
            <person name="Wang Z.W."/>
            <person name="Zhao X."/>
            <person name="Zhong W.Y."/>
            <person name="Peng D.H."/>
            <person name="Ahmad S."/>
            <person name="Lan S."/>
            <person name="Zhang J.S."/>
            <person name="Tsai W.C."/>
            <person name="Van de Peer Y."/>
            <person name="Liu Z.J."/>
        </authorList>
    </citation>
    <scope>NUCLEOTIDE SEQUENCE</scope>
    <source>
        <strain evidence="2">SCP</strain>
    </source>
</reference>
<reference evidence="2" key="2">
    <citation type="submission" date="2023-06" db="EMBL/GenBank/DDBJ databases">
        <authorList>
            <person name="Ma L."/>
            <person name="Liu K.-W."/>
            <person name="Li Z."/>
            <person name="Hsiao Y.-Y."/>
            <person name="Qi Y."/>
            <person name="Fu T."/>
            <person name="Tang G."/>
            <person name="Zhang D."/>
            <person name="Sun W.-H."/>
            <person name="Liu D.-K."/>
            <person name="Li Y."/>
            <person name="Chen G.-Z."/>
            <person name="Liu X.-D."/>
            <person name="Liao X.-Y."/>
            <person name="Jiang Y.-T."/>
            <person name="Yu X."/>
            <person name="Hao Y."/>
            <person name="Huang J."/>
            <person name="Zhao X.-W."/>
            <person name="Ke S."/>
            <person name="Chen Y.-Y."/>
            <person name="Wu W.-L."/>
            <person name="Hsu J.-L."/>
            <person name="Lin Y.-F."/>
            <person name="Huang M.-D."/>
            <person name="Li C.-Y."/>
            <person name="Huang L."/>
            <person name="Wang Z.-W."/>
            <person name="Zhao X."/>
            <person name="Zhong W.-Y."/>
            <person name="Peng D.-H."/>
            <person name="Ahmad S."/>
            <person name="Lan S."/>
            <person name="Zhang J.-S."/>
            <person name="Tsai W.-C."/>
            <person name="Van De Peer Y."/>
            <person name="Liu Z.-J."/>
        </authorList>
    </citation>
    <scope>NUCLEOTIDE SEQUENCE</scope>
    <source>
        <strain evidence="2">SCP</strain>
        <tissue evidence="2">Leaves</tissue>
    </source>
</reference>
<name>A0AAV9BG86_ACOGR</name>